<evidence type="ECO:0000256" key="3">
    <source>
        <dbReference type="PROSITE-ProRule" id="PRU10007"/>
    </source>
</evidence>
<organism evidence="6 7">
    <name type="scientific">Actinocorallia herbida</name>
    <dbReference type="NCBI Taxonomy" id="58109"/>
    <lineage>
        <taxon>Bacteria</taxon>
        <taxon>Bacillati</taxon>
        <taxon>Actinomycetota</taxon>
        <taxon>Actinomycetes</taxon>
        <taxon>Streptosporangiales</taxon>
        <taxon>Thermomonosporaceae</taxon>
        <taxon>Actinocorallia</taxon>
    </lineage>
</organism>
<evidence type="ECO:0000256" key="1">
    <source>
        <dbReference type="ARBA" id="ARBA00009986"/>
    </source>
</evidence>
<dbReference type="Pfam" id="PF00171">
    <property type="entry name" value="Aldedh"/>
    <property type="match status" value="1"/>
</dbReference>
<dbReference type="InterPro" id="IPR016162">
    <property type="entry name" value="Ald_DH_N"/>
</dbReference>
<accession>A0A3N1CVJ3</accession>
<dbReference type="Gene3D" id="3.40.605.10">
    <property type="entry name" value="Aldehyde Dehydrogenase, Chain A, domain 1"/>
    <property type="match status" value="1"/>
</dbReference>
<dbReference type="EMBL" id="RJKE01000001">
    <property type="protein sequence ID" value="ROO85307.1"/>
    <property type="molecule type" value="Genomic_DNA"/>
</dbReference>
<keyword evidence="2 4" id="KW-0560">Oxidoreductase</keyword>
<evidence type="ECO:0000313" key="6">
    <source>
        <dbReference type="EMBL" id="ROO85307.1"/>
    </source>
</evidence>
<sequence length="501" mass="52061">MTRTLANFIDGRFTADPGPVLTFDDPSTGEPLGTVPDSGAAEIDQAVAAARRAFAEGPWPRMTVAERADVLRSIAGVLESRFPDLAAALVADTGSTVRLGPILQAGSPIAHLRDFAGMAPLLERPVSHPVDTFPGFGQWELHREPVGVVGAFTPYNFPLFMAVWKAAPALLAGNTIVLKPSPLTPVGLDELASAAAEAGLPEGVLNIVHGDRAAGEALAAHPDVDLLSFTGSTAVGRQIMAAAAANLTDVVMELGGKSPAIVLPDADAELAVRGTLYSSMMHSGQACVATTRMLVPESRYAEFCALLAERAGALVLGPATDPASDVGPVVSAAARDRIEKQIAAAVEQGARVLVGGELPAGLPEGGHYVAPTVLVDLDNTNVGAREEFFGPVLVVLSYRDIDDAVAQANDSQYGLAASVWGTDLRRAREVASRIESGLTWINEAGAADVARTPLAGRKNSGVGAELGPDGLFAYTRVKSLYTGLDTDPATRAYPLVGSRWP</sequence>
<dbReference type="InterPro" id="IPR015590">
    <property type="entry name" value="Aldehyde_DH_dom"/>
</dbReference>
<evidence type="ECO:0000256" key="4">
    <source>
        <dbReference type="RuleBase" id="RU003345"/>
    </source>
</evidence>
<evidence type="ECO:0000259" key="5">
    <source>
        <dbReference type="Pfam" id="PF00171"/>
    </source>
</evidence>
<protein>
    <submittedName>
        <fullName evidence="6">Betaine-aldehyde dehydrogenase</fullName>
    </submittedName>
</protein>
<comment type="similarity">
    <text evidence="1 4">Belongs to the aldehyde dehydrogenase family.</text>
</comment>
<dbReference type="PROSITE" id="PS00687">
    <property type="entry name" value="ALDEHYDE_DEHYDR_GLU"/>
    <property type="match status" value="1"/>
</dbReference>
<dbReference type="GO" id="GO:0016620">
    <property type="term" value="F:oxidoreductase activity, acting on the aldehyde or oxo group of donors, NAD or NADP as acceptor"/>
    <property type="evidence" value="ECO:0007669"/>
    <property type="project" value="InterPro"/>
</dbReference>
<proteinExistence type="inferred from homology"/>
<dbReference type="PANTHER" id="PTHR42804">
    <property type="entry name" value="ALDEHYDE DEHYDROGENASE"/>
    <property type="match status" value="1"/>
</dbReference>
<keyword evidence="7" id="KW-1185">Reference proteome</keyword>
<comment type="caution">
    <text evidence="6">The sequence shown here is derived from an EMBL/GenBank/DDBJ whole genome shotgun (WGS) entry which is preliminary data.</text>
</comment>
<dbReference type="InterPro" id="IPR029510">
    <property type="entry name" value="Ald_DH_CS_GLU"/>
</dbReference>
<dbReference type="AlphaFoldDB" id="A0A3N1CVJ3"/>
<dbReference type="RefSeq" id="WP_123664830.1">
    <property type="nucleotide sequence ID" value="NZ_RJKE01000001.1"/>
</dbReference>
<evidence type="ECO:0000256" key="2">
    <source>
        <dbReference type="ARBA" id="ARBA00023002"/>
    </source>
</evidence>
<feature type="domain" description="Aldehyde dehydrogenase" evidence="5">
    <location>
        <begin position="25"/>
        <end position="479"/>
    </location>
</feature>
<dbReference type="OrthoDB" id="6882680at2"/>
<dbReference type="InterPro" id="IPR016161">
    <property type="entry name" value="Ald_DH/histidinol_DH"/>
</dbReference>
<dbReference type="SUPFAM" id="SSF53720">
    <property type="entry name" value="ALDH-like"/>
    <property type="match status" value="1"/>
</dbReference>
<feature type="active site" evidence="3">
    <location>
        <position position="253"/>
    </location>
</feature>
<evidence type="ECO:0000313" key="7">
    <source>
        <dbReference type="Proteomes" id="UP000272400"/>
    </source>
</evidence>
<dbReference type="InterPro" id="IPR016163">
    <property type="entry name" value="Ald_DH_C"/>
</dbReference>
<reference evidence="6 7" key="1">
    <citation type="submission" date="2018-11" db="EMBL/GenBank/DDBJ databases">
        <title>Sequencing the genomes of 1000 actinobacteria strains.</title>
        <authorList>
            <person name="Klenk H.-P."/>
        </authorList>
    </citation>
    <scope>NUCLEOTIDE SEQUENCE [LARGE SCALE GENOMIC DNA]</scope>
    <source>
        <strain evidence="6 7">DSM 44254</strain>
    </source>
</reference>
<gene>
    <name evidence="6" type="ORF">EDD29_2849</name>
</gene>
<dbReference type="FunFam" id="3.40.309.10:FF:000009">
    <property type="entry name" value="Aldehyde dehydrogenase A"/>
    <property type="match status" value="1"/>
</dbReference>
<dbReference type="FunFam" id="3.40.605.10:FF:000007">
    <property type="entry name" value="NAD/NADP-dependent betaine aldehyde dehydrogenase"/>
    <property type="match status" value="1"/>
</dbReference>
<dbReference type="Proteomes" id="UP000272400">
    <property type="component" value="Unassembled WGS sequence"/>
</dbReference>
<dbReference type="PANTHER" id="PTHR42804:SF1">
    <property type="entry name" value="ALDEHYDE DEHYDROGENASE-RELATED"/>
    <property type="match status" value="1"/>
</dbReference>
<dbReference type="Gene3D" id="3.40.309.10">
    <property type="entry name" value="Aldehyde Dehydrogenase, Chain A, domain 2"/>
    <property type="match status" value="1"/>
</dbReference>
<name>A0A3N1CVJ3_9ACTN</name>